<gene>
    <name evidence="1" type="ORF">EVAR_6389_1</name>
</gene>
<evidence type="ECO:0000313" key="2">
    <source>
        <dbReference type="Proteomes" id="UP000299102"/>
    </source>
</evidence>
<reference evidence="1 2" key="1">
    <citation type="journal article" date="2019" name="Commun. Biol.">
        <title>The bagworm genome reveals a unique fibroin gene that provides high tensile strength.</title>
        <authorList>
            <person name="Kono N."/>
            <person name="Nakamura H."/>
            <person name="Ohtoshi R."/>
            <person name="Tomita M."/>
            <person name="Numata K."/>
            <person name="Arakawa K."/>
        </authorList>
    </citation>
    <scope>NUCLEOTIDE SEQUENCE [LARGE SCALE GENOMIC DNA]</scope>
</reference>
<sequence>MSEYSGSGKWDKVRAFGGKMYRHPFSVLNHPTRHDTFLETRSRYMLVSPPPPMASAISYGHMGGVASVPLSTDKSSPTVSSCFLQVIHELCSLSL</sequence>
<dbReference type="AlphaFoldDB" id="A0A4C1TCL2"/>
<comment type="caution">
    <text evidence="1">The sequence shown here is derived from an EMBL/GenBank/DDBJ whole genome shotgun (WGS) entry which is preliminary data.</text>
</comment>
<evidence type="ECO:0000313" key="1">
    <source>
        <dbReference type="EMBL" id="GBP12212.1"/>
    </source>
</evidence>
<name>A0A4C1TCL2_EUMVA</name>
<dbReference type="Proteomes" id="UP000299102">
    <property type="component" value="Unassembled WGS sequence"/>
</dbReference>
<keyword evidence="2" id="KW-1185">Reference proteome</keyword>
<accession>A0A4C1TCL2</accession>
<protein>
    <submittedName>
        <fullName evidence="1">Uncharacterized protein</fullName>
    </submittedName>
</protein>
<dbReference type="EMBL" id="BGZK01000050">
    <property type="protein sequence ID" value="GBP12212.1"/>
    <property type="molecule type" value="Genomic_DNA"/>
</dbReference>
<organism evidence="1 2">
    <name type="scientific">Eumeta variegata</name>
    <name type="common">Bagworm moth</name>
    <name type="synonym">Eumeta japonica</name>
    <dbReference type="NCBI Taxonomy" id="151549"/>
    <lineage>
        <taxon>Eukaryota</taxon>
        <taxon>Metazoa</taxon>
        <taxon>Ecdysozoa</taxon>
        <taxon>Arthropoda</taxon>
        <taxon>Hexapoda</taxon>
        <taxon>Insecta</taxon>
        <taxon>Pterygota</taxon>
        <taxon>Neoptera</taxon>
        <taxon>Endopterygota</taxon>
        <taxon>Lepidoptera</taxon>
        <taxon>Glossata</taxon>
        <taxon>Ditrysia</taxon>
        <taxon>Tineoidea</taxon>
        <taxon>Psychidae</taxon>
        <taxon>Oiketicinae</taxon>
        <taxon>Eumeta</taxon>
    </lineage>
</organism>
<proteinExistence type="predicted"/>